<dbReference type="PROSITE" id="PS00941">
    <property type="entry name" value="CARBOXYLESTERASE_B_2"/>
    <property type="match status" value="1"/>
</dbReference>
<dbReference type="InterPro" id="IPR029058">
    <property type="entry name" value="AB_hydrolase_fold"/>
</dbReference>
<accession>A0A653DI88</accession>
<evidence type="ECO:0000259" key="5">
    <source>
        <dbReference type="Pfam" id="PF00135"/>
    </source>
</evidence>
<dbReference type="Proteomes" id="UP000410492">
    <property type="component" value="Unassembled WGS sequence"/>
</dbReference>
<protein>
    <recommendedName>
        <fullName evidence="5">Carboxylesterase type B domain-containing protein</fullName>
    </recommendedName>
</protein>
<dbReference type="InterPro" id="IPR051093">
    <property type="entry name" value="Neuroligin/BSAL"/>
</dbReference>
<dbReference type="OrthoDB" id="6764048at2759"/>
<comment type="similarity">
    <text evidence="1">Belongs to the type-B carboxylesterase/lipase family.</text>
</comment>
<feature type="domain" description="Carboxylesterase type B" evidence="5">
    <location>
        <begin position="23"/>
        <end position="125"/>
    </location>
</feature>
<dbReference type="PANTHER" id="PTHR43903">
    <property type="entry name" value="NEUROLIGIN"/>
    <property type="match status" value="1"/>
</dbReference>
<evidence type="ECO:0000256" key="1">
    <source>
        <dbReference type="ARBA" id="ARBA00005964"/>
    </source>
</evidence>
<dbReference type="Gene3D" id="3.40.50.1820">
    <property type="entry name" value="alpha/beta hydrolase"/>
    <property type="match status" value="1"/>
</dbReference>
<keyword evidence="2 4" id="KW-0732">Signal</keyword>
<dbReference type="InterPro" id="IPR002018">
    <property type="entry name" value="CarbesteraseB"/>
</dbReference>
<proteinExistence type="inferred from homology"/>
<keyword evidence="7" id="KW-1185">Reference proteome</keyword>
<feature type="signal peptide" evidence="4">
    <location>
        <begin position="1"/>
        <end position="18"/>
    </location>
</feature>
<feature type="non-terminal residue" evidence="6">
    <location>
        <position position="127"/>
    </location>
</feature>
<evidence type="ECO:0000313" key="7">
    <source>
        <dbReference type="Proteomes" id="UP000410492"/>
    </source>
</evidence>
<name>A0A653DI88_CALMS</name>
<dbReference type="EMBL" id="CAACVG010012228">
    <property type="protein sequence ID" value="VEN59920.1"/>
    <property type="molecule type" value="Genomic_DNA"/>
</dbReference>
<reference evidence="6 7" key="1">
    <citation type="submission" date="2019-01" db="EMBL/GenBank/DDBJ databases">
        <authorList>
            <person name="Sayadi A."/>
        </authorList>
    </citation>
    <scope>NUCLEOTIDE SEQUENCE [LARGE SCALE GENOMIC DNA]</scope>
</reference>
<sequence length="127" mass="14224">MTVFTTAVIFLFVYSCVAKLPSEVINIPGQGKISGVEKSKLRVQKIVAYYGIPYAQPPVDMLRFTPPVTDPLPSWSDVMRNTEYAPSCFQSEADYKNSEKPFLQLISNLSFALQEDCLYLNVFAPMG</sequence>
<evidence type="ECO:0000256" key="4">
    <source>
        <dbReference type="SAM" id="SignalP"/>
    </source>
</evidence>
<keyword evidence="3" id="KW-0325">Glycoprotein</keyword>
<dbReference type="Pfam" id="PF00135">
    <property type="entry name" value="COesterase"/>
    <property type="match status" value="1"/>
</dbReference>
<evidence type="ECO:0000256" key="2">
    <source>
        <dbReference type="ARBA" id="ARBA00022729"/>
    </source>
</evidence>
<evidence type="ECO:0000256" key="3">
    <source>
        <dbReference type="ARBA" id="ARBA00023180"/>
    </source>
</evidence>
<feature type="chain" id="PRO_5024924561" description="Carboxylesterase type B domain-containing protein" evidence="4">
    <location>
        <begin position="19"/>
        <end position="127"/>
    </location>
</feature>
<dbReference type="SUPFAM" id="SSF53474">
    <property type="entry name" value="alpha/beta-Hydrolases"/>
    <property type="match status" value="1"/>
</dbReference>
<dbReference type="InterPro" id="IPR019819">
    <property type="entry name" value="Carboxylesterase_B_CS"/>
</dbReference>
<gene>
    <name evidence="6" type="ORF">CALMAC_LOCUS17766</name>
</gene>
<organism evidence="6 7">
    <name type="scientific">Callosobruchus maculatus</name>
    <name type="common">Southern cowpea weevil</name>
    <name type="synonym">Pulse bruchid</name>
    <dbReference type="NCBI Taxonomy" id="64391"/>
    <lineage>
        <taxon>Eukaryota</taxon>
        <taxon>Metazoa</taxon>
        <taxon>Ecdysozoa</taxon>
        <taxon>Arthropoda</taxon>
        <taxon>Hexapoda</taxon>
        <taxon>Insecta</taxon>
        <taxon>Pterygota</taxon>
        <taxon>Neoptera</taxon>
        <taxon>Endopterygota</taxon>
        <taxon>Coleoptera</taxon>
        <taxon>Polyphaga</taxon>
        <taxon>Cucujiformia</taxon>
        <taxon>Chrysomeloidea</taxon>
        <taxon>Chrysomelidae</taxon>
        <taxon>Bruchinae</taxon>
        <taxon>Bruchini</taxon>
        <taxon>Callosobruchus</taxon>
    </lineage>
</organism>
<dbReference type="AlphaFoldDB" id="A0A653DI88"/>
<evidence type="ECO:0000313" key="6">
    <source>
        <dbReference type="EMBL" id="VEN59920.1"/>
    </source>
</evidence>